<gene>
    <name evidence="1" type="ORF">ACJDU8_01010</name>
</gene>
<sequence>MSKSVNNVFKVEGLNLKDLEVHSYFDEIKKEKMVLSLKLGIDIDENKIKKKYYKSYKIKFTLDILCGGKEDEKESFKESFIEINAIYDMNLVQIDKEYAFQVNDDKKLKGFVQMVVWPYFREITSNVTSRMGIPSIEIPIR</sequence>
<dbReference type="RefSeq" id="WP_406790289.1">
    <property type="nucleotide sequence ID" value="NZ_JBJHZX010000001.1"/>
</dbReference>
<dbReference type="InterPro" id="IPR035958">
    <property type="entry name" value="SecB-like_sf"/>
</dbReference>
<evidence type="ECO:0000313" key="1">
    <source>
        <dbReference type="EMBL" id="MFL0194174.1"/>
    </source>
</evidence>
<proteinExistence type="predicted"/>
<dbReference type="Proteomes" id="UP001623660">
    <property type="component" value="Unassembled WGS sequence"/>
</dbReference>
<evidence type="ECO:0000313" key="2">
    <source>
        <dbReference type="Proteomes" id="UP001623660"/>
    </source>
</evidence>
<name>A0ABW8SE85_9CLOT</name>
<dbReference type="Gene3D" id="3.10.420.10">
    <property type="entry name" value="SecB-like"/>
    <property type="match status" value="1"/>
</dbReference>
<dbReference type="SUPFAM" id="SSF54611">
    <property type="entry name" value="SecB-like"/>
    <property type="match status" value="1"/>
</dbReference>
<dbReference type="EMBL" id="JBJHZX010000001">
    <property type="protein sequence ID" value="MFL0194174.1"/>
    <property type="molecule type" value="Genomic_DNA"/>
</dbReference>
<accession>A0ABW8SE85</accession>
<keyword evidence="2" id="KW-1185">Reference proteome</keyword>
<reference evidence="1 2" key="1">
    <citation type="submission" date="2024-11" db="EMBL/GenBank/DDBJ databases">
        <authorList>
            <person name="Heng Y.C."/>
            <person name="Lim A.C.H."/>
            <person name="Lee J.K.Y."/>
            <person name="Kittelmann S."/>
        </authorList>
    </citation>
    <scope>NUCLEOTIDE SEQUENCE [LARGE SCALE GENOMIC DNA]</scope>
    <source>
        <strain evidence="1 2">WILCCON 0269</strain>
    </source>
</reference>
<evidence type="ECO:0008006" key="3">
    <source>
        <dbReference type="Google" id="ProtNLM"/>
    </source>
</evidence>
<protein>
    <recommendedName>
        <fullName evidence="3">Preprotein translocase subunit SecB</fullName>
    </recommendedName>
</protein>
<organism evidence="1 2">
    <name type="scientific">Candidatus Clostridium eludens</name>
    <dbReference type="NCBI Taxonomy" id="3381663"/>
    <lineage>
        <taxon>Bacteria</taxon>
        <taxon>Bacillati</taxon>
        <taxon>Bacillota</taxon>
        <taxon>Clostridia</taxon>
        <taxon>Eubacteriales</taxon>
        <taxon>Clostridiaceae</taxon>
        <taxon>Clostridium</taxon>
    </lineage>
</organism>
<comment type="caution">
    <text evidence="1">The sequence shown here is derived from an EMBL/GenBank/DDBJ whole genome shotgun (WGS) entry which is preliminary data.</text>
</comment>